<sequence length="226" mass="23971">MAKKKAAQKSAAEALEALKAGNDRFVEEDFNDPKEDCSLRNIKRREELVGGQKPWAIVLCCADSRVPPEIAFDCGLGEIFTIRVAGNVANPESIASIEYAAIKKIGGIGANLIVVLGHESCGAVKAAIDNAAAPKPADLGPHINGLLSYLTPAVSKLSPKKVTEFNNASLSKRKKDSTLTEAVKANALNSVSELNTLSQKIPNEDGVVVVPAIYRLATGKVDFFEA</sequence>
<accession>A0A5C5VG08</accession>
<dbReference type="PROSITE" id="PS00704">
    <property type="entry name" value="PROK_CO2_ANHYDRASE_1"/>
    <property type="match status" value="1"/>
</dbReference>
<keyword evidence="6" id="KW-0479">Metal-binding</keyword>
<comment type="similarity">
    <text evidence="1">Belongs to the beta-class carbonic anhydrase family.</text>
</comment>
<evidence type="ECO:0000313" key="7">
    <source>
        <dbReference type="EMBL" id="TWT36877.1"/>
    </source>
</evidence>
<dbReference type="EMBL" id="SIHJ01000001">
    <property type="protein sequence ID" value="TWT36877.1"/>
    <property type="molecule type" value="Genomic_DNA"/>
</dbReference>
<dbReference type="EC" id="4.2.1.1" evidence="2"/>
<feature type="binding site" evidence="6">
    <location>
        <position position="63"/>
    </location>
    <ligand>
        <name>Zn(2+)</name>
        <dbReference type="ChEBI" id="CHEBI:29105"/>
    </ligand>
</feature>
<dbReference type="InterPro" id="IPR015892">
    <property type="entry name" value="Carbonic_anhydrase_CS"/>
</dbReference>
<feature type="binding site" evidence="6">
    <location>
        <position position="118"/>
    </location>
    <ligand>
        <name>Zn(2+)</name>
        <dbReference type="ChEBI" id="CHEBI:29105"/>
    </ligand>
</feature>
<evidence type="ECO:0000256" key="3">
    <source>
        <dbReference type="ARBA" id="ARBA00022833"/>
    </source>
</evidence>
<keyword evidence="4 7" id="KW-0456">Lyase</keyword>
<dbReference type="GO" id="GO:0015976">
    <property type="term" value="P:carbon utilization"/>
    <property type="evidence" value="ECO:0007669"/>
    <property type="project" value="InterPro"/>
</dbReference>
<comment type="caution">
    <text evidence="7">The sequence shown here is derived from an EMBL/GenBank/DDBJ whole genome shotgun (WGS) entry which is preliminary data.</text>
</comment>
<dbReference type="SMART" id="SM00947">
    <property type="entry name" value="Pro_CA"/>
    <property type="match status" value="1"/>
</dbReference>
<organism evidence="7 8">
    <name type="scientific">Posidoniimonas corsicana</name>
    <dbReference type="NCBI Taxonomy" id="1938618"/>
    <lineage>
        <taxon>Bacteria</taxon>
        <taxon>Pseudomonadati</taxon>
        <taxon>Planctomycetota</taxon>
        <taxon>Planctomycetia</taxon>
        <taxon>Pirellulales</taxon>
        <taxon>Lacipirellulaceae</taxon>
        <taxon>Posidoniimonas</taxon>
    </lineage>
</organism>
<comment type="catalytic activity">
    <reaction evidence="5">
        <text>hydrogencarbonate + H(+) = CO2 + H2O</text>
        <dbReference type="Rhea" id="RHEA:10748"/>
        <dbReference type="ChEBI" id="CHEBI:15377"/>
        <dbReference type="ChEBI" id="CHEBI:15378"/>
        <dbReference type="ChEBI" id="CHEBI:16526"/>
        <dbReference type="ChEBI" id="CHEBI:17544"/>
        <dbReference type="EC" id="4.2.1.1"/>
    </reaction>
</comment>
<dbReference type="Proteomes" id="UP000316714">
    <property type="component" value="Unassembled WGS sequence"/>
</dbReference>
<dbReference type="OrthoDB" id="9769739at2"/>
<dbReference type="Gene3D" id="3.40.1050.10">
    <property type="entry name" value="Carbonic anhydrase"/>
    <property type="match status" value="1"/>
</dbReference>
<keyword evidence="8" id="KW-1185">Reference proteome</keyword>
<dbReference type="PANTHER" id="PTHR11002:SF79">
    <property type="entry name" value="CARBONIC ANHYDRASE 2"/>
    <property type="match status" value="1"/>
</dbReference>
<comment type="cofactor">
    <cofactor evidence="6">
        <name>Zn(2+)</name>
        <dbReference type="ChEBI" id="CHEBI:29105"/>
    </cofactor>
    <text evidence="6">Binds 1 zinc ion per subunit.</text>
</comment>
<keyword evidence="3 6" id="KW-0862">Zinc</keyword>
<name>A0A5C5VG08_9BACT</name>
<dbReference type="SUPFAM" id="SSF53056">
    <property type="entry name" value="beta-carbonic anhydrase, cab"/>
    <property type="match status" value="1"/>
</dbReference>
<evidence type="ECO:0000256" key="6">
    <source>
        <dbReference type="PIRSR" id="PIRSR601765-1"/>
    </source>
</evidence>
<feature type="binding site" evidence="6">
    <location>
        <position position="61"/>
    </location>
    <ligand>
        <name>Zn(2+)</name>
        <dbReference type="ChEBI" id="CHEBI:29105"/>
    </ligand>
</feature>
<evidence type="ECO:0000256" key="4">
    <source>
        <dbReference type="ARBA" id="ARBA00023239"/>
    </source>
</evidence>
<dbReference type="InterPro" id="IPR001765">
    <property type="entry name" value="Carbonic_anhydrase"/>
</dbReference>
<dbReference type="GO" id="GO:0008270">
    <property type="term" value="F:zinc ion binding"/>
    <property type="evidence" value="ECO:0007669"/>
    <property type="project" value="InterPro"/>
</dbReference>
<gene>
    <name evidence="7" type="primary">mtcA2_1</name>
    <name evidence="7" type="ORF">KOR34_18220</name>
</gene>
<dbReference type="AlphaFoldDB" id="A0A5C5VG08"/>
<evidence type="ECO:0000256" key="1">
    <source>
        <dbReference type="ARBA" id="ARBA00006217"/>
    </source>
</evidence>
<dbReference type="RefSeq" id="WP_146564158.1">
    <property type="nucleotide sequence ID" value="NZ_SIHJ01000001.1"/>
</dbReference>
<evidence type="ECO:0000313" key="8">
    <source>
        <dbReference type="Proteomes" id="UP000316714"/>
    </source>
</evidence>
<dbReference type="GO" id="GO:0004089">
    <property type="term" value="F:carbonate dehydratase activity"/>
    <property type="evidence" value="ECO:0007669"/>
    <property type="project" value="UniProtKB-EC"/>
</dbReference>
<dbReference type="PANTHER" id="PTHR11002">
    <property type="entry name" value="CARBONIC ANHYDRASE"/>
    <property type="match status" value="1"/>
</dbReference>
<protein>
    <recommendedName>
        <fullName evidence="2">carbonic anhydrase</fullName>
        <ecNumber evidence="2">4.2.1.1</ecNumber>
    </recommendedName>
</protein>
<feature type="binding site" evidence="6">
    <location>
        <position position="121"/>
    </location>
    <ligand>
        <name>Zn(2+)</name>
        <dbReference type="ChEBI" id="CHEBI:29105"/>
    </ligand>
</feature>
<dbReference type="InterPro" id="IPR036874">
    <property type="entry name" value="Carbonic_anhydrase_sf"/>
</dbReference>
<proteinExistence type="inferred from homology"/>
<evidence type="ECO:0000256" key="5">
    <source>
        <dbReference type="ARBA" id="ARBA00048348"/>
    </source>
</evidence>
<evidence type="ECO:0000256" key="2">
    <source>
        <dbReference type="ARBA" id="ARBA00012925"/>
    </source>
</evidence>
<dbReference type="Pfam" id="PF00484">
    <property type="entry name" value="Pro_CA"/>
    <property type="match status" value="1"/>
</dbReference>
<reference evidence="7 8" key="1">
    <citation type="submission" date="2019-02" db="EMBL/GenBank/DDBJ databases">
        <title>Deep-cultivation of Planctomycetes and their phenomic and genomic characterization uncovers novel biology.</title>
        <authorList>
            <person name="Wiegand S."/>
            <person name="Jogler M."/>
            <person name="Boedeker C."/>
            <person name="Pinto D."/>
            <person name="Vollmers J."/>
            <person name="Rivas-Marin E."/>
            <person name="Kohn T."/>
            <person name="Peeters S.H."/>
            <person name="Heuer A."/>
            <person name="Rast P."/>
            <person name="Oberbeckmann S."/>
            <person name="Bunk B."/>
            <person name="Jeske O."/>
            <person name="Meyerdierks A."/>
            <person name="Storesund J.E."/>
            <person name="Kallscheuer N."/>
            <person name="Luecker S."/>
            <person name="Lage O.M."/>
            <person name="Pohl T."/>
            <person name="Merkel B.J."/>
            <person name="Hornburger P."/>
            <person name="Mueller R.-W."/>
            <person name="Bruemmer F."/>
            <person name="Labrenz M."/>
            <person name="Spormann A.M."/>
            <person name="Op Den Camp H."/>
            <person name="Overmann J."/>
            <person name="Amann R."/>
            <person name="Jetten M.S.M."/>
            <person name="Mascher T."/>
            <person name="Medema M.H."/>
            <person name="Devos D.P."/>
            <person name="Kaster A.-K."/>
            <person name="Ovreas L."/>
            <person name="Rohde M."/>
            <person name="Galperin M.Y."/>
            <person name="Jogler C."/>
        </authorList>
    </citation>
    <scope>NUCLEOTIDE SEQUENCE [LARGE SCALE GENOMIC DNA]</scope>
    <source>
        <strain evidence="7 8">KOR34</strain>
    </source>
</reference>